<gene>
    <name evidence="3 4" type="primary">LOC106069545</name>
</gene>
<proteinExistence type="predicted"/>
<dbReference type="Proteomes" id="UP001165740">
    <property type="component" value="Chromosome 2"/>
</dbReference>
<evidence type="ECO:0000313" key="4">
    <source>
        <dbReference type="RefSeq" id="XP_055877442.1"/>
    </source>
</evidence>
<keyword evidence="1" id="KW-0732">Signal</keyword>
<name>A0A9W2ZQZ0_BIOGL</name>
<keyword evidence="2" id="KW-1185">Reference proteome</keyword>
<feature type="chain" id="PRO_5044702687" evidence="1">
    <location>
        <begin position="26"/>
        <end position="277"/>
    </location>
</feature>
<dbReference type="OrthoDB" id="6069226at2759"/>
<dbReference type="AlphaFoldDB" id="A0A9W2ZQZ0"/>
<protein>
    <submittedName>
        <fullName evidence="3 4">Uncharacterized protein LOC106069545</fullName>
    </submittedName>
</protein>
<evidence type="ECO:0000313" key="2">
    <source>
        <dbReference type="Proteomes" id="UP001165740"/>
    </source>
</evidence>
<dbReference type="RefSeq" id="XP_055877442.1">
    <property type="nucleotide sequence ID" value="XM_056021467.1"/>
</dbReference>
<evidence type="ECO:0000256" key="1">
    <source>
        <dbReference type="SAM" id="SignalP"/>
    </source>
</evidence>
<dbReference type="RefSeq" id="XP_055877441.1">
    <property type="nucleotide sequence ID" value="XM_056021466.1"/>
</dbReference>
<accession>A0A9W2ZQZ0</accession>
<dbReference type="GeneID" id="106069545"/>
<feature type="signal peptide" evidence="1">
    <location>
        <begin position="1"/>
        <end position="25"/>
    </location>
</feature>
<organism evidence="2 3">
    <name type="scientific">Biomphalaria glabrata</name>
    <name type="common">Bloodfluke planorb</name>
    <name type="synonym">Freshwater snail</name>
    <dbReference type="NCBI Taxonomy" id="6526"/>
    <lineage>
        <taxon>Eukaryota</taxon>
        <taxon>Metazoa</taxon>
        <taxon>Spiralia</taxon>
        <taxon>Lophotrochozoa</taxon>
        <taxon>Mollusca</taxon>
        <taxon>Gastropoda</taxon>
        <taxon>Heterobranchia</taxon>
        <taxon>Euthyneura</taxon>
        <taxon>Panpulmonata</taxon>
        <taxon>Hygrophila</taxon>
        <taxon>Lymnaeoidea</taxon>
        <taxon>Planorbidae</taxon>
        <taxon>Biomphalaria</taxon>
    </lineage>
</organism>
<evidence type="ECO:0000313" key="3">
    <source>
        <dbReference type="RefSeq" id="XP_055877441.1"/>
    </source>
</evidence>
<dbReference type="OMA" id="HINGELH"/>
<sequence length="277" mass="30503">MSLYYGKFSQVISTVLFALVTNCDGEIGSCAKHGERYYKNVQTACLHVQCIHGRETFLQDHMCRDESGTCHKQGQVLTLSQCMTKTCVLKNKKLFYEFSAHACAVDGQCVDLNSTLTIGCVTYKCSQVENGHNNVILKTGVVDVACQDSNGACHPVGAKISLEQCVEHTCKLSKKGVGFELTKAECYDPDMNTCRSVGEQWTASNCQRLVCEKSMSDHGSVNLKLKTKSLGCPNEAGECFSPNDGKTFTKRINSSLLQCQCISSNDSQNRPQYKCYS</sequence>
<reference evidence="3 4" key="1">
    <citation type="submission" date="2025-04" db="UniProtKB">
        <authorList>
            <consortium name="RefSeq"/>
        </authorList>
    </citation>
    <scope>IDENTIFICATION</scope>
</reference>